<feature type="region of interest" description="Disordered" evidence="1">
    <location>
        <begin position="481"/>
        <end position="512"/>
    </location>
</feature>
<feature type="compositionally biased region" description="Low complexity" evidence="1">
    <location>
        <begin position="391"/>
        <end position="404"/>
    </location>
</feature>
<protein>
    <submittedName>
        <fullName evidence="3 4">CCDC66 domain-containing protein</fullName>
    </submittedName>
</protein>
<evidence type="ECO:0000313" key="2">
    <source>
        <dbReference type="Proteomes" id="UP000035681"/>
    </source>
</evidence>
<dbReference type="AlphaFoldDB" id="A0A0K0DS06"/>
<sequence>MVRTYNWNPSTQTNVKLGDNLYNNANNKYENSHEKILFNDSIKNSHDLIDAGLSKINSTNYISQNNSLYPPLKTTTTLSNNSSFSSIQDKNNYLPSTLPYKSGIIDDKEKISLKNPLDISWDVPPEILEGRTFIVGMKAYSINGNIMYKPFPVKNIFSSLINEHEENNKLNVDIGSLNINNQKMEYTVSNKINEENYRKIFEVERGNDRNYYENKFLPFNTNEDMYKIADYTNDQKLPILNNGRYINNTSLNEENVLKRNSKAIIPGFNDKERLKYELLQQIEENRRRKEMEKYKEWEMEEKRRIRDEMYFEKQRQLMKEEELQSKLKMEMVQKKAEAIAARASELSKNHLNVKKKYSHNEKRLNIENDDDISKKKTNDGYNIEDKSSLKSVTSHSLRSTSSSSPPKQLEWWETKKINQTNVRSTTTSPPIPVLRKKVKDENNIGINNKMTNYEDTYNNSNLITNNYENEANNVKLEKREQSISSTKSQNLSATAESLQRQIRLTNPQQILT</sequence>
<evidence type="ECO:0000313" key="4">
    <source>
        <dbReference type="WBParaSite" id="TCONS_00016119.p1"/>
    </source>
</evidence>
<proteinExistence type="predicted"/>
<name>A0A0K0DS06_STRER</name>
<dbReference type="STRING" id="6248.A0A0K0DS06"/>
<dbReference type="Proteomes" id="UP000035681">
    <property type="component" value="Unplaced"/>
</dbReference>
<feature type="compositionally biased region" description="Polar residues" evidence="1">
    <location>
        <begin position="482"/>
        <end position="512"/>
    </location>
</feature>
<keyword evidence="2" id="KW-1185">Reference proteome</keyword>
<dbReference type="CDD" id="cd22249">
    <property type="entry name" value="UDM1_RNF168_RNF169-like"/>
    <property type="match status" value="1"/>
</dbReference>
<accession>A0A0K0DS06</accession>
<feature type="compositionally biased region" description="Basic and acidic residues" evidence="1">
    <location>
        <begin position="358"/>
        <end position="388"/>
    </location>
</feature>
<organism evidence="3">
    <name type="scientific">Strongyloides stercoralis</name>
    <name type="common">Threadworm</name>
    <dbReference type="NCBI Taxonomy" id="6248"/>
    <lineage>
        <taxon>Eukaryota</taxon>
        <taxon>Metazoa</taxon>
        <taxon>Ecdysozoa</taxon>
        <taxon>Nematoda</taxon>
        <taxon>Chromadorea</taxon>
        <taxon>Rhabditida</taxon>
        <taxon>Tylenchina</taxon>
        <taxon>Panagrolaimomorpha</taxon>
        <taxon>Strongyloidoidea</taxon>
        <taxon>Strongyloididae</taxon>
        <taxon>Strongyloides</taxon>
    </lineage>
</organism>
<reference evidence="3" key="1">
    <citation type="submission" date="2015-08" db="UniProtKB">
        <authorList>
            <consortium name="WormBaseParasite"/>
        </authorList>
    </citation>
    <scope>IDENTIFICATION</scope>
</reference>
<feature type="region of interest" description="Disordered" evidence="1">
    <location>
        <begin position="354"/>
        <end position="407"/>
    </location>
</feature>
<dbReference type="WBParaSite" id="SSTP_0000002100.1">
    <property type="protein sequence ID" value="SSTP_0000002100.1"/>
    <property type="gene ID" value="SSTP_0000002100"/>
</dbReference>
<evidence type="ECO:0000256" key="1">
    <source>
        <dbReference type="SAM" id="MobiDB-lite"/>
    </source>
</evidence>
<evidence type="ECO:0000313" key="3">
    <source>
        <dbReference type="WBParaSite" id="SSTP_0000002100.1"/>
    </source>
</evidence>
<dbReference type="WBParaSite" id="TCONS_00016119.p1">
    <property type="protein sequence ID" value="TCONS_00016119.p1"/>
    <property type="gene ID" value="XLOC_010771"/>
</dbReference>